<name>A0A917NM94_9ACTN</name>
<proteinExistence type="predicted"/>
<sequence length="81" mass="8107">MSGVTELMSDGRLLTTEEIVARLRAVLEGVGVALPSLGVDPVSGASSEPFALVALGRCNVRTATRLAVVLEGVAAGGDEGA</sequence>
<dbReference type="EMBL" id="BMMU01000001">
    <property type="protein sequence ID" value="GGJ08524.1"/>
    <property type="molecule type" value="Genomic_DNA"/>
</dbReference>
<keyword evidence="2" id="KW-1185">Reference proteome</keyword>
<organism evidence="1 2">
    <name type="scientific">Streptomyces lacrimifluminis</name>
    <dbReference type="NCBI Taxonomy" id="1500077"/>
    <lineage>
        <taxon>Bacteria</taxon>
        <taxon>Bacillati</taxon>
        <taxon>Actinomycetota</taxon>
        <taxon>Actinomycetes</taxon>
        <taxon>Kitasatosporales</taxon>
        <taxon>Streptomycetaceae</taxon>
        <taxon>Streptomyces</taxon>
    </lineage>
</organism>
<reference evidence="1" key="2">
    <citation type="submission" date="2020-09" db="EMBL/GenBank/DDBJ databases">
        <authorList>
            <person name="Sun Q."/>
            <person name="Zhou Y."/>
        </authorList>
    </citation>
    <scope>NUCLEOTIDE SEQUENCE</scope>
    <source>
        <strain evidence="1">CGMCC 4.7272</strain>
    </source>
</reference>
<dbReference type="AlphaFoldDB" id="A0A917NM94"/>
<gene>
    <name evidence="1" type="ORF">GCM10012282_01490</name>
</gene>
<evidence type="ECO:0000313" key="1">
    <source>
        <dbReference type="EMBL" id="GGJ08524.1"/>
    </source>
</evidence>
<reference evidence="1" key="1">
    <citation type="journal article" date="2014" name="Int. J. Syst. Evol. Microbiol.">
        <title>Complete genome sequence of Corynebacterium casei LMG S-19264T (=DSM 44701T), isolated from a smear-ripened cheese.</title>
        <authorList>
            <consortium name="US DOE Joint Genome Institute (JGI-PGF)"/>
            <person name="Walter F."/>
            <person name="Albersmeier A."/>
            <person name="Kalinowski J."/>
            <person name="Ruckert C."/>
        </authorList>
    </citation>
    <scope>NUCLEOTIDE SEQUENCE</scope>
    <source>
        <strain evidence="1">CGMCC 4.7272</strain>
    </source>
</reference>
<dbReference type="RefSeq" id="WP_189145227.1">
    <property type="nucleotide sequence ID" value="NZ_BAABER010000004.1"/>
</dbReference>
<accession>A0A917NM94</accession>
<protein>
    <submittedName>
        <fullName evidence="1">Uncharacterized protein</fullName>
    </submittedName>
</protein>
<dbReference type="Proteomes" id="UP000625682">
    <property type="component" value="Unassembled WGS sequence"/>
</dbReference>
<comment type="caution">
    <text evidence="1">The sequence shown here is derived from an EMBL/GenBank/DDBJ whole genome shotgun (WGS) entry which is preliminary data.</text>
</comment>
<evidence type="ECO:0000313" key="2">
    <source>
        <dbReference type="Proteomes" id="UP000625682"/>
    </source>
</evidence>